<protein>
    <recommendedName>
        <fullName evidence="4">Porin domain-containing protein</fullName>
    </recommendedName>
</protein>
<dbReference type="EMBL" id="CP002116">
    <property type="protein sequence ID" value="ADK82806.1"/>
    <property type="molecule type" value="Genomic_DNA"/>
</dbReference>
<feature type="chain" id="PRO_5003150511" description="Porin domain-containing protein" evidence="1">
    <location>
        <begin position="21"/>
        <end position="361"/>
    </location>
</feature>
<reference evidence="2 3" key="1">
    <citation type="journal article" date="2010" name="Stand. Genomic Sci.">
        <title>Complete genome sequence of Spirochaeta smaragdinae type strain (SEBR 4228).</title>
        <authorList>
            <person name="Mavromatis K."/>
            <person name="Yasawong M."/>
            <person name="Chertkov O."/>
            <person name="Lapidus A."/>
            <person name="Lucas S."/>
            <person name="Nolan M."/>
            <person name="Del Rio T.G."/>
            <person name="Tice H."/>
            <person name="Cheng J.F."/>
            <person name="Pitluck S."/>
            <person name="Liolios K."/>
            <person name="Ivanova N."/>
            <person name="Tapia R."/>
            <person name="Han C."/>
            <person name="Bruce D."/>
            <person name="Goodwin L."/>
            <person name="Pati A."/>
            <person name="Chen A."/>
            <person name="Palaniappan K."/>
            <person name="Land M."/>
            <person name="Hauser L."/>
            <person name="Chang Y.J."/>
            <person name="Jeffries C.D."/>
            <person name="Detter J.C."/>
            <person name="Rohde M."/>
            <person name="Brambilla E."/>
            <person name="Spring S."/>
            <person name="Goker M."/>
            <person name="Sikorski J."/>
            <person name="Woyke T."/>
            <person name="Bristow J."/>
            <person name="Eisen J.A."/>
            <person name="Markowitz V."/>
            <person name="Hugenholtz P."/>
            <person name="Klenk H.P."/>
            <person name="Kyrpides N.C."/>
        </authorList>
    </citation>
    <scope>NUCLEOTIDE SEQUENCE [LARGE SCALE GENOMIC DNA]</scope>
    <source>
        <strain evidence="3">DSM 11293 / JCM 15392 / SEBR 4228</strain>
    </source>
</reference>
<dbReference type="Proteomes" id="UP000002318">
    <property type="component" value="Chromosome"/>
</dbReference>
<feature type="signal peptide" evidence="1">
    <location>
        <begin position="1"/>
        <end position="20"/>
    </location>
</feature>
<dbReference type="KEGG" id="ssm:Spirs_3720"/>
<evidence type="ECO:0000313" key="2">
    <source>
        <dbReference type="EMBL" id="ADK82806.1"/>
    </source>
</evidence>
<keyword evidence="3" id="KW-1185">Reference proteome</keyword>
<name>E1R7V1_SEDSS</name>
<dbReference type="AlphaFoldDB" id="E1R7V1"/>
<gene>
    <name evidence="2" type="ordered locus">Spirs_3720</name>
</gene>
<evidence type="ECO:0000256" key="1">
    <source>
        <dbReference type="SAM" id="SignalP"/>
    </source>
</evidence>
<dbReference type="HOGENOM" id="CLU_767055_0_0_12"/>
<proteinExistence type="predicted"/>
<evidence type="ECO:0000313" key="3">
    <source>
        <dbReference type="Proteomes" id="UP000002318"/>
    </source>
</evidence>
<dbReference type="OrthoDB" id="9821045at2"/>
<dbReference type="RefSeq" id="WP_013256265.1">
    <property type="nucleotide sequence ID" value="NC_014364.1"/>
</dbReference>
<dbReference type="InterPro" id="IPR018247">
    <property type="entry name" value="EF_Hand_1_Ca_BS"/>
</dbReference>
<organism evidence="2 3">
    <name type="scientific">Sediminispirochaeta smaragdinae (strain DSM 11293 / JCM 15392 / SEBR 4228)</name>
    <name type="common">Spirochaeta smaragdinae</name>
    <dbReference type="NCBI Taxonomy" id="573413"/>
    <lineage>
        <taxon>Bacteria</taxon>
        <taxon>Pseudomonadati</taxon>
        <taxon>Spirochaetota</taxon>
        <taxon>Spirochaetia</taxon>
        <taxon>Spirochaetales</taxon>
        <taxon>Spirochaetaceae</taxon>
        <taxon>Sediminispirochaeta</taxon>
    </lineage>
</organism>
<dbReference type="PROSITE" id="PS00018">
    <property type="entry name" value="EF_HAND_1"/>
    <property type="match status" value="1"/>
</dbReference>
<accession>E1R7V1</accession>
<keyword evidence="1" id="KW-0732">Signal</keyword>
<evidence type="ECO:0008006" key="4">
    <source>
        <dbReference type="Google" id="ProtNLM"/>
    </source>
</evidence>
<sequence length="361" mass="37413">MKKIALVLILALACVFVVSAEVSLTGEFDYGFMAGDPDAGPGFTGKFDKIELDFAVTMDDYNTFKAEIEDADGSNDLTAGAAGNLHLGYAEIVTDWGAQLGLPIGIVSTVGYDGFSIGDDFDITGWSLEDLGGIGLATEGAGQLEIMPNDMITLLLAGTFDADVDNNPGILVGGTFQNDALGITVGFVSSDDTYAHNIFYTEDKYEMDLGNGMGLALSASLAYDLDYDVAPSLDGNGDGSVTAADVNQEVEYGAGAFFTVAAAGFGVSMNGNDDDAINQLGLDATYALTDALSADVGTIFDLTDDADDNFLGLDVSATYAIGGAAYTLGYLYSDGNGKAANYNSIPALADGGVYFKVCVDF</sequence>